<gene>
    <name evidence="1" type="ORF">TCM_005137</name>
</gene>
<sequence>MGILFRGECGRRECCPLMKTGPTTHACDPYGISNHSHICRFLTKIPSVEYPRLLTNTYLHVQILTRHISRFRSPPTIMRKSRERLCHSWPVSCELFCSWPWGNGKGRWWVRR</sequence>
<protein>
    <submittedName>
        <fullName evidence="1">Uncharacterized protein</fullName>
    </submittedName>
</protein>
<accession>A0A061DTK6</accession>
<dbReference type="AlphaFoldDB" id="A0A061DTK6"/>
<organism evidence="1 2">
    <name type="scientific">Theobroma cacao</name>
    <name type="common">Cacao</name>
    <name type="synonym">Cocoa</name>
    <dbReference type="NCBI Taxonomy" id="3641"/>
    <lineage>
        <taxon>Eukaryota</taxon>
        <taxon>Viridiplantae</taxon>
        <taxon>Streptophyta</taxon>
        <taxon>Embryophyta</taxon>
        <taxon>Tracheophyta</taxon>
        <taxon>Spermatophyta</taxon>
        <taxon>Magnoliopsida</taxon>
        <taxon>eudicotyledons</taxon>
        <taxon>Gunneridae</taxon>
        <taxon>Pentapetalae</taxon>
        <taxon>rosids</taxon>
        <taxon>malvids</taxon>
        <taxon>Malvales</taxon>
        <taxon>Malvaceae</taxon>
        <taxon>Byttnerioideae</taxon>
        <taxon>Theobroma</taxon>
    </lineage>
</organism>
<dbReference type="HOGENOM" id="CLU_2150454_0_0_1"/>
<name>A0A061DTK6_THECC</name>
<dbReference type="Gramene" id="EOX95692">
    <property type="protein sequence ID" value="EOX95692"/>
    <property type="gene ID" value="TCM_005137"/>
</dbReference>
<reference evidence="1 2" key="1">
    <citation type="journal article" date="2013" name="Genome Biol.">
        <title>The genome sequence of the most widely cultivated cacao type and its use to identify candidate genes regulating pod color.</title>
        <authorList>
            <person name="Motamayor J.C."/>
            <person name="Mockaitis K."/>
            <person name="Schmutz J."/>
            <person name="Haiminen N."/>
            <person name="Iii D.L."/>
            <person name="Cornejo O."/>
            <person name="Findley S.D."/>
            <person name="Zheng P."/>
            <person name="Utro F."/>
            <person name="Royaert S."/>
            <person name="Saski C."/>
            <person name="Jenkins J."/>
            <person name="Podicheti R."/>
            <person name="Zhao M."/>
            <person name="Scheffler B.E."/>
            <person name="Stack J.C."/>
            <person name="Feltus F.A."/>
            <person name="Mustiga G.M."/>
            <person name="Amores F."/>
            <person name="Phillips W."/>
            <person name="Marelli J.P."/>
            <person name="May G.D."/>
            <person name="Shapiro H."/>
            <person name="Ma J."/>
            <person name="Bustamante C.D."/>
            <person name="Schnell R.J."/>
            <person name="Main D."/>
            <person name="Gilbert D."/>
            <person name="Parida L."/>
            <person name="Kuhn D.N."/>
        </authorList>
    </citation>
    <scope>NUCLEOTIDE SEQUENCE [LARGE SCALE GENOMIC DNA]</scope>
    <source>
        <strain evidence="2">cv. Matina 1-6</strain>
    </source>
</reference>
<proteinExistence type="predicted"/>
<keyword evidence="2" id="KW-1185">Reference proteome</keyword>
<evidence type="ECO:0000313" key="2">
    <source>
        <dbReference type="Proteomes" id="UP000026915"/>
    </source>
</evidence>
<dbReference type="EMBL" id="CM001879">
    <property type="protein sequence ID" value="EOX95692.1"/>
    <property type="molecule type" value="Genomic_DNA"/>
</dbReference>
<evidence type="ECO:0000313" key="1">
    <source>
        <dbReference type="EMBL" id="EOX95692.1"/>
    </source>
</evidence>
<dbReference type="Proteomes" id="UP000026915">
    <property type="component" value="Chromosome 1"/>
</dbReference>
<dbReference type="InParanoid" id="A0A061DTK6"/>